<dbReference type="GO" id="GO:0016747">
    <property type="term" value="F:acyltransferase activity, transferring groups other than amino-acyl groups"/>
    <property type="evidence" value="ECO:0007669"/>
    <property type="project" value="InterPro"/>
</dbReference>
<gene>
    <name evidence="2" type="ORF">SacmaDRAFT_5665</name>
</gene>
<dbReference type="AlphaFoldDB" id="H5XB49"/>
<organism evidence="2 3">
    <name type="scientific">Saccharomonospora marina XMU15</name>
    <dbReference type="NCBI Taxonomy" id="882083"/>
    <lineage>
        <taxon>Bacteria</taxon>
        <taxon>Bacillati</taxon>
        <taxon>Actinomycetota</taxon>
        <taxon>Actinomycetes</taxon>
        <taxon>Pseudonocardiales</taxon>
        <taxon>Pseudonocardiaceae</taxon>
        <taxon>Saccharomonospora</taxon>
    </lineage>
</organism>
<dbReference type="Pfam" id="PF00583">
    <property type="entry name" value="Acetyltransf_1"/>
    <property type="match status" value="1"/>
</dbReference>
<dbReference type="HOGENOM" id="CLU_069431_0_0_11"/>
<name>H5XB49_9PSEU</name>
<dbReference type="InterPro" id="IPR000182">
    <property type="entry name" value="GNAT_dom"/>
</dbReference>
<dbReference type="eggNOG" id="COG0456">
    <property type="taxonomic scope" value="Bacteria"/>
</dbReference>
<dbReference type="Gene3D" id="3.40.630.30">
    <property type="match status" value="1"/>
</dbReference>
<proteinExistence type="predicted"/>
<dbReference type="OrthoDB" id="342444at2"/>
<evidence type="ECO:0000313" key="2">
    <source>
        <dbReference type="EMBL" id="EHR53779.1"/>
    </source>
</evidence>
<evidence type="ECO:0000259" key="1">
    <source>
        <dbReference type="PROSITE" id="PS51186"/>
    </source>
</evidence>
<protein>
    <submittedName>
        <fullName evidence="2">Acetyltransferase (GNAT) family protein</fullName>
    </submittedName>
</protein>
<dbReference type="InterPro" id="IPR016181">
    <property type="entry name" value="Acyl_CoA_acyltransferase"/>
</dbReference>
<feature type="domain" description="N-acetyltransferase" evidence="1">
    <location>
        <begin position="1"/>
        <end position="196"/>
    </location>
</feature>
<accession>H5XB49</accession>
<dbReference type="Proteomes" id="UP000004926">
    <property type="component" value="Chromosome"/>
</dbReference>
<dbReference type="SUPFAM" id="SSF55729">
    <property type="entry name" value="Acyl-CoA N-acyltransferases (Nat)"/>
    <property type="match status" value="1"/>
</dbReference>
<keyword evidence="2" id="KW-0808">Transferase</keyword>
<dbReference type="STRING" id="882083.SacmaDRAFT_5665"/>
<dbReference type="RefSeq" id="WP_009157153.1">
    <property type="nucleotide sequence ID" value="NZ_CM001439.1"/>
</dbReference>
<dbReference type="EMBL" id="CM001439">
    <property type="protein sequence ID" value="EHR53779.1"/>
    <property type="molecule type" value="Genomic_DNA"/>
</dbReference>
<evidence type="ECO:0000313" key="3">
    <source>
        <dbReference type="Proteomes" id="UP000004926"/>
    </source>
</evidence>
<reference evidence="2 3" key="1">
    <citation type="journal article" date="2012" name="Stand. Genomic Sci.">
        <title>Genome sequence of the ocean sediment bacterium Saccharomonospora marina type strain (XMU15(T)).</title>
        <authorList>
            <person name="Klenk H.P."/>
            <person name="Lu M."/>
            <person name="Lucas S."/>
            <person name="Lapidus A."/>
            <person name="Copeland A."/>
            <person name="Pitluck S."/>
            <person name="Goodwin L.A."/>
            <person name="Han C."/>
            <person name="Tapia R."/>
            <person name="Brambilla E.M."/>
            <person name="Potter G."/>
            <person name="Land M."/>
            <person name="Ivanova N."/>
            <person name="Rohde M."/>
            <person name="Goker M."/>
            <person name="Detter J.C."/>
            <person name="Li W.J."/>
            <person name="Kyrpides N.C."/>
            <person name="Woyke T."/>
        </authorList>
    </citation>
    <scope>NUCLEOTIDE SEQUENCE [LARGE SCALE GENOMIC DNA]</scope>
    <source>
        <strain evidence="2 3">XMU15</strain>
    </source>
</reference>
<keyword evidence="3" id="KW-1185">Reference proteome</keyword>
<sequence>MLIESLATRPDLLGPALELGDIGAEFMRHDPIADLTRATRLATRWPEYFLVLLEDGVPVARAVGVPLAFPTSERPELPDHGWDGAILWAFEDAVDGRAPTTLLALDVQVAVKHRGRGIAARALAALRTRAREHGLHRLVIPVRPTGKQYRPNETMADYLLRRRPDGYSADAWLRTHERVGGRFVKVAPFAMTITGALGQWEDWTGKVLRPGPNVVEGALAPVVANVEQDIGVYVEPNVWFEHCP</sequence>
<dbReference type="PROSITE" id="PS51186">
    <property type="entry name" value="GNAT"/>
    <property type="match status" value="1"/>
</dbReference>